<evidence type="ECO:0000259" key="1">
    <source>
        <dbReference type="SMART" id="SM00460"/>
    </source>
</evidence>
<dbReference type="Gene3D" id="3.10.620.30">
    <property type="match status" value="1"/>
</dbReference>
<evidence type="ECO:0000313" key="2">
    <source>
        <dbReference type="EMBL" id="AEV32245.1"/>
    </source>
</evidence>
<name>G8R655_OWEHD</name>
<dbReference type="SUPFAM" id="SSF54001">
    <property type="entry name" value="Cysteine proteinases"/>
    <property type="match status" value="1"/>
</dbReference>
<dbReference type="SMART" id="SM00460">
    <property type="entry name" value="TGc"/>
    <property type="match status" value="1"/>
</dbReference>
<organism evidence="2 3">
    <name type="scientific">Owenweeksia hongkongensis (strain DSM 17368 / CIP 108786 / JCM 12287 / NRRL B-23963 / UST20020801)</name>
    <dbReference type="NCBI Taxonomy" id="926562"/>
    <lineage>
        <taxon>Bacteria</taxon>
        <taxon>Pseudomonadati</taxon>
        <taxon>Bacteroidota</taxon>
        <taxon>Flavobacteriia</taxon>
        <taxon>Flavobacteriales</taxon>
        <taxon>Owenweeksiaceae</taxon>
        <taxon>Owenweeksia</taxon>
    </lineage>
</organism>
<dbReference type="EMBL" id="CP003156">
    <property type="protein sequence ID" value="AEV32245.1"/>
    <property type="molecule type" value="Genomic_DNA"/>
</dbReference>
<gene>
    <name evidence="2" type="ordered locus">Oweho_1240</name>
</gene>
<dbReference type="Pfam" id="PF01841">
    <property type="entry name" value="Transglut_core"/>
    <property type="match status" value="1"/>
</dbReference>
<dbReference type="InterPro" id="IPR002931">
    <property type="entry name" value="Transglutaminase-like"/>
</dbReference>
<proteinExistence type="predicted"/>
<sequence length="331" mass="38159">MLLIFSIFASSQVSDFQNINLQKADSIADFYHGESLTNLPLLSFKLTNDLTTPVEKFRSLHTWVCKNIENDYGFYLENKRHREFFQKDSIKLNDWNKSFQKRVFTKLLEDRQTICTGYAYLVMELANQAGIKCKIIDGYARTPSSNVKTLGIPNHSWNAVQLNEKWYLCDPTWSSGNIYPFGEVSKFVHQYNDGYFLCDPSFFIKNHFPLDTAWTLTGQFSVADFLNGPIVYNSAFRYGLYPTSPKSMQLKLTKNDSITFSFHTDEQIDANKIYFRLISGSHKITAVPEIITQDNGILILQHSFNKSGYSDLHIMIEDQVLITYTASVNRK</sequence>
<dbReference type="InterPro" id="IPR038765">
    <property type="entry name" value="Papain-like_cys_pep_sf"/>
</dbReference>
<dbReference type="eggNOG" id="COG5279">
    <property type="taxonomic scope" value="Bacteria"/>
</dbReference>
<dbReference type="PANTHER" id="PTHR46333:SF2">
    <property type="entry name" value="CYTOKINESIS PROTEIN 3"/>
    <property type="match status" value="1"/>
</dbReference>
<dbReference type="STRING" id="926562.Oweho_1240"/>
<accession>G8R655</accession>
<keyword evidence="3" id="KW-1185">Reference proteome</keyword>
<dbReference type="KEGG" id="oho:Oweho_1240"/>
<dbReference type="PATRIC" id="fig|926562.3.peg.1254"/>
<evidence type="ECO:0000313" key="3">
    <source>
        <dbReference type="Proteomes" id="UP000005631"/>
    </source>
</evidence>
<reference evidence="2 3" key="1">
    <citation type="journal article" date="2012" name="Stand. Genomic Sci.">
        <title>Genome sequence of the orange-pigmented seawater bacterium Owenweeksia hongkongensis type strain (UST20020801(T)).</title>
        <authorList>
            <person name="Riedel T."/>
            <person name="Held B."/>
            <person name="Nolan M."/>
            <person name="Lucas S."/>
            <person name="Lapidus A."/>
            <person name="Tice H."/>
            <person name="Del Rio T.G."/>
            <person name="Cheng J.F."/>
            <person name="Han C."/>
            <person name="Tapia R."/>
            <person name="Goodwin L.A."/>
            <person name="Pitluck S."/>
            <person name="Liolios K."/>
            <person name="Mavromatis K."/>
            <person name="Pagani I."/>
            <person name="Ivanova N."/>
            <person name="Mikhailova N."/>
            <person name="Pati A."/>
            <person name="Chen A."/>
            <person name="Palaniappan K."/>
            <person name="Rohde M."/>
            <person name="Tindall B.J."/>
            <person name="Detter J.C."/>
            <person name="Goker M."/>
            <person name="Woyke T."/>
            <person name="Bristow J."/>
            <person name="Eisen J.A."/>
            <person name="Markowitz V."/>
            <person name="Hugenholtz P."/>
            <person name="Klenk H.P."/>
            <person name="Kyrpides N.C."/>
        </authorList>
    </citation>
    <scope>NUCLEOTIDE SEQUENCE</scope>
    <source>
        <strain evidence="3">DSM 17368 / JCM 12287 / NRRL B-23963</strain>
    </source>
</reference>
<dbReference type="InterPro" id="IPR052557">
    <property type="entry name" value="CAP/Cytokinesis_protein"/>
</dbReference>
<protein>
    <submittedName>
        <fullName evidence="2">Transglutaminase-like superfamily protein</fullName>
    </submittedName>
</protein>
<dbReference type="HOGENOM" id="CLU_072564_0_0_10"/>
<dbReference type="GO" id="GO:0005737">
    <property type="term" value="C:cytoplasm"/>
    <property type="evidence" value="ECO:0007669"/>
    <property type="project" value="TreeGrafter"/>
</dbReference>
<dbReference type="Proteomes" id="UP000005631">
    <property type="component" value="Chromosome"/>
</dbReference>
<dbReference type="AlphaFoldDB" id="G8R655"/>
<dbReference type="PANTHER" id="PTHR46333">
    <property type="entry name" value="CYTOKINESIS PROTEIN 3"/>
    <property type="match status" value="1"/>
</dbReference>
<feature type="domain" description="Transglutaminase-like" evidence="1">
    <location>
        <begin position="107"/>
        <end position="173"/>
    </location>
</feature>